<sequence>MEWCSGTQCQCEVTKSSKLINVLAPGSIPTRLIRDCNDERRRYFLMLENQTLVLKAARRLNCSLVNIAPSDLVEGKVVKNGMVIKLAIEYPKPLSRDSASYEIKADNELAAEHALLRWINSTLATPNDLVTDFKDCLKDCRQYGRLLNTLFPTMIDIEEFTNQNPFQRAPLIVSAGKSILGNKCILEVNDILKGNETMNVLFLATLCRHVAEEMCQTGSISCQSSFDALIPVENTAELEAKIAALMEENAALRQKVSDMQAALEESDITKVPLEAIKVCHDEQTKKTEATENVLEYYDESIRNACMDDSVALRYIYLRAKDLLPLVALLYPDHSAPSLTNSCTISGHLTKKSVWGSRWNSRYAIIKDNFILFYKDEHTAKPTSVEKLDDCLVRRMDGICAKFKEPVLCVEVCSKVNPHYFYISAKESVLDVWKDHITKVSSWWVSRS</sequence>
<dbReference type="SMART" id="SM00233">
    <property type="entry name" value="PH"/>
    <property type="match status" value="1"/>
</dbReference>
<evidence type="ECO:0000313" key="5">
    <source>
        <dbReference type="EMBL" id="PJF18252.1"/>
    </source>
</evidence>
<dbReference type="SMART" id="SM00033">
    <property type="entry name" value="CH"/>
    <property type="match status" value="1"/>
</dbReference>
<evidence type="ECO:0000256" key="2">
    <source>
        <dbReference type="ARBA" id="ARBA00023203"/>
    </source>
</evidence>
<dbReference type="STRING" id="1246581.A0A2H9TKH1"/>
<dbReference type="Gene3D" id="2.30.29.30">
    <property type="entry name" value="Pleckstrin-homology domain (PH domain)/Phosphotyrosine-binding domain (PTB)"/>
    <property type="match status" value="1"/>
</dbReference>
<keyword evidence="1" id="KW-0677">Repeat</keyword>
<dbReference type="GO" id="GO:0051639">
    <property type="term" value="P:actin filament network formation"/>
    <property type="evidence" value="ECO:0007669"/>
    <property type="project" value="TreeGrafter"/>
</dbReference>
<dbReference type="SUPFAM" id="SSF47576">
    <property type="entry name" value="Calponin-homology domain, CH-domain"/>
    <property type="match status" value="1"/>
</dbReference>
<dbReference type="InterPro" id="IPR001715">
    <property type="entry name" value="CH_dom"/>
</dbReference>
<dbReference type="GO" id="GO:0005884">
    <property type="term" value="C:actin filament"/>
    <property type="evidence" value="ECO:0007669"/>
    <property type="project" value="TreeGrafter"/>
</dbReference>
<evidence type="ECO:0000313" key="6">
    <source>
        <dbReference type="Proteomes" id="UP000240830"/>
    </source>
</evidence>
<feature type="domain" description="Calponin-homology (CH)" evidence="4">
    <location>
        <begin position="109"/>
        <end position="211"/>
    </location>
</feature>
<dbReference type="CDD" id="cd21218">
    <property type="entry name" value="CH_PLS_FIM_rpt2"/>
    <property type="match status" value="1"/>
</dbReference>
<dbReference type="GO" id="GO:0005737">
    <property type="term" value="C:cytoplasm"/>
    <property type="evidence" value="ECO:0007669"/>
    <property type="project" value="TreeGrafter"/>
</dbReference>
<comment type="caution">
    <text evidence="5">The sequence shown here is derived from an EMBL/GenBank/DDBJ whole genome shotgun (WGS) entry which is preliminary data.</text>
</comment>
<evidence type="ECO:0000256" key="1">
    <source>
        <dbReference type="ARBA" id="ARBA00022737"/>
    </source>
</evidence>
<dbReference type="GO" id="GO:0032432">
    <property type="term" value="C:actin filament bundle"/>
    <property type="evidence" value="ECO:0007669"/>
    <property type="project" value="TreeGrafter"/>
</dbReference>
<accession>A0A2H9TKH1</accession>
<dbReference type="OrthoDB" id="431378at2759"/>
<dbReference type="InterPro" id="IPR011993">
    <property type="entry name" value="PH-like_dom_sf"/>
</dbReference>
<dbReference type="InterPro" id="IPR036872">
    <property type="entry name" value="CH_dom_sf"/>
</dbReference>
<dbReference type="Pfam" id="PF00307">
    <property type="entry name" value="CH"/>
    <property type="match status" value="2"/>
</dbReference>
<keyword evidence="6" id="KW-1185">Reference proteome</keyword>
<dbReference type="Proteomes" id="UP000240830">
    <property type="component" value="Unassembled WGS sequence"/>
</dbReference>
<dbReference type="GO" id="GO:0051017">
    <property type="term" value="P:actin filament bundle assembly"/>
    <property type="evidence" value="ECO:0007669"/>
    <property type="project" value="InterPro"/>
</dbReference>
<dbReference type="Gene3D" id="1.10.418.10">
    <property type="entry name" value="Calponin-like domain"/>
    <property type="match status" value="2"/>
</dbReference>
<dbReference type="InterPro" id="IPR001849">
    <property type="entry name" value="PH_domain"/>
</dbReference>
<organism evidence="5 6">
    <name type="scientific">Paramicrosporidium saccamoebae</name>
    <dbReference type="NCBI Taxonomy" id="1246581"/>
    <lineage>
        <taxon>Eukaryota</taxon>
        <taxon>Fungi</taxon>
        <taxon>Fungi incertae sedis</taxon>
        <taxon>Cryptomycota</taxon>
        <taxon>Cryptomycota incertae sedis</taxon>
        <taxon>Paramicrosporidium</taxon>
    </lineage>
</organism>
<proteinExistence type="predicted"/>
<dbReference type="EMBL" id="MTSL01000134">
    <property type="protein sequence ID" value="PJF18252.1"/>
    <property type="molecule type" value="Genomic_DNA"/>
</dbReference>
<evidence type="ECO:0000256" key="3">
    <source>
        <dbReference type="SAM" id="Coils"/>
    </source>
</evidence>
<dbReference type="AlphaFoldDB" id="A0A2H9TKH1"/>
<feature type="coiled-coil region" evidence="3">
    <location>
        <begin position="235"/>
        <end position="262"/>
    </location>
</feature>
<protein>
    <recommendedName>
        <fullName evidence="4">Calponin-homology (CH) domain-containing protein</fullName>
    </recommendedName>
</protein>
<name>A0A2H9TKH1_9FUNG</name>
<dbReference type="Pfam" id="PF00169">
    <property type="entry name" value="PH"/>
    <property type="match status" value="1"/>
</dbReference>
<keyword evidence="3" id="KW-0175">Coiled coil</keyword>
<dbReference type="GO" id="GO:0051015">
    <property type="term" value="F:actin filament binding"/>
    <property type="evidence" value="ECO:0007669"/>
    <property type="project" value="InterPro"/>
</dbReference>
<dbReference type="PANTHER" id="PTHR19961:SF18">
    <property type="entry name" value="FI19014P1"/>
    <property type="match status" value="1"/>
</dbReference>
<dbReference type="InterPro" id="IPR039959">
    <property type="entry name" value="Fimbrin/Plastin"/>
</dbReference>
<evidence type="ECO:0000259" key="4">
    <source>
        <dbReference type="PROSITE" id="PS50021"/>
    </source>
</evidence>
<reference evidence="5 6" key="1">
    <citation type="submission" date="2016-10" db="EMBL/GenBank/DDBJ databases">
        <title>The genome of Paramicrosporidium saccamoebae is the missing link in understanding Cryptomycota and Microsporidia evolution.</title>
        <authorList>
            <person name="Quandt C.A."/>
            <person name="Beaudet D."/>
            <person name="Corsaro D."/>
            <person name="Michel R."/>
            <person name="Corradi N."/>
            <person name="James T."/>
        </authorList>
    </citation>
    <scope>NUCLEOTIDE SEQUENCE [LARGE SCALE GENOMIC DNA]</scope>
    <source>
        <strain evidence="5 6">KSL3</strain>
    </source>
</reference>
<dbReference type="SUPFAM" id="SSF50729">
    <property type="entry name" value="PH domain-like"/>
    <property type="match status" value="1"/>
</dbReference>
<dbReference type="PROSITE" id="PS50021">
    <property type="entry name" value="CH"/>
    <property type="match status" value="1"/>
</dbReference>
<dbReference type="PANTHER" id="PTHR19961">
    <property type="entry name" value="FIMBRIN/PLASTIN"/>
    <property type="match status" value="1"/>
</dbReference>
<keyword evidence="2" id="KW-0009">Actin-binding</keyword>
<gene>
    <name evidence="5" type="ORF">PSACC_01914</name>
</gene>